<dbReference type="Proteomes" id="UP000590542">
    <property type="component" value="Unassembled WGS sequence"/>
</dbReference>
<comment type="caution">
    <text evidence="3">The sequence shown here is derived from an EMBL/GenBank/DDBJ whole genome shotgun (WGS) entry which is preliminary data.</text>
</comment>
<proteinExistence type="inferred from homology"/>
<organism evidence="3 4">
    <name type="scientific">candidate division WWE3 bacterium</name>
    <dbReference type="NCBI Taxonomy" id="2053526"/>
    <lineage>
        <taxon>Bacteria</taxon>
        <taxon>Katanobacteria</taxon>
    </lineage>
</organism>
<dbReference type="SUPFAM" id="SSF51735">
    <property type="entry name" value="NAD(P)-binding Rossmann-fold domains"/>
    <property type="match status" value="1"/>
</dbReference>
<dbReference type="Pfam" id="PF01370">
    <property type="entry name" value="Epimerase"/>
    <property type="match status" value="1"/>
</dbReference>
<dbReference type="PRINTS" id="PR01713">
    <property type="entry name" value="NUCEPIMERASE"/>
</dbReference>
<comment type="similarity">
    <text evidence="1">Belongs to the NAD(P)-dependent epimerase/dehydratase family.</text>
</comment>
<dbReference type="InterPro" id="IPR036291">
    <property type="entry name" value="NAD(P)-bd_dom_sf"/>
</dbReference>
<protein>
    <submittedName>
        <fullName evidence="3">NAD-dependent epimerase/dehydratase family protein</fullName>
    </submittedName>
</protein>
<evidence type="ECO:0000313" key="3">
    <source>
        <dbReference type="EMBL" id="NMB91324.1"/>
    </source>
</evidence>
<evidence type="ECO:0000259" key="2">
    <source>
        <dbReference type="Pfam" id="PF01370"/>
    </source>
</evidence>
<name>A0A7X9E6E4_UNCKA</name>
<gene>
    <name evidence="3" type="ORF">GYA37_00575</name>
</gene>
<accession>A0A7X9E6E4</accession>
<reference evidence="3 4" key="1">
    <citation type="journal article" date="2020" name="Biotechnol. Biofuels">
        <title>New insights from the biogas microbiome by comprehensive genome-resolved metagenomics of nearly 1600 species originating from multiple anaerobic digesters.</title>
        <authorList>
            <person name="Campanaro S."/>
            <person name="Treu L."/>
            <person name="Rodriguez-R L.M."/>
            <person name="Kovalovszki A."/>
            <person name="Ziels R.M."/>
            <person name="Maus I."/>
            <person name="Zhu X."/>
            <person name="Kougias P.G."/>
            <person name="Basile A."/>
            <person name="Luo G."/>
            <person name="Schluter A."/>
            <person name="Konstantinidis K.T."/>
            <person name="Angelidaki I."/>
        </authorList>
    </citation>
    <scope>NUCLEOTIDE SEQUENCE [LARGE SCALE GENOMIC DNA]</scope>
    <source>
        <strain evidence="3">AS27yjCOA_202</strain>
    </source>
</reference>
<evidence type="ECO:0000256" key="1">
    <source>
        <dbReference type="ARBA" id="ARBA00007637"/>
    </source>
</evidence>
<dbReference type="AlphaFoldDB" id="A0A7X9E6E4"/>
<dbReference type="EMBL" id="JAAZNV010000006">
    <property type="protein sequence ID" value="NMB91324.1"/>
    <property type="molecule type" value="Genomic_DNA"/>
</dbReference>
<evidence type="ECO:0000313" key="4">
    <source>
        <dbReference type="Proteomes" id="UP000590542"/>
    </source>
</evidence>
<dbReference type="PANTHER" id="PTHR43000">
    <property type="entry name" value="DTDP-D-GLUCOSE 4,6-DEHYDRATASE-RELATED"/>
    <property type="match status" value="1"/>
</dbReference>
<dbReference type="InterPro" id="IPR001509">
    <property type="entry name" value="Epimerase_deHydtase"/>
</dbReference>
<sequence>MKILVTGAAGFIGSHTSEKLKDLGHDVKGLDNFNNYYCVDLKKLNALDLQKKGIQVKSLDLATDDLREITDGIDAVFHFAAQPGLSSATPLSEYIKNNITATENLYQALKDNKKLKIVVNISTSSVYGKHATDDENSSPKPTSYYGVTKLAAEQLLLAYQRDKGFPATSIRLFSVYGERERPDKLYPKVIDSILNDKPFPFYQGSESHLRSFTYVGDIVDGLISVLDNYERCIGEVFNLGLDTANTVGECLKIIEDYLGKKAIYDIKPPRSGDQIETRANIDKAREILRYNPTTKSEVGILKEVDWFKDKIWRKINLFQ</sequence>
<dbReference type="Gene3D" id="3.40.50.720">
    <property type="entry name" value="NAD(P)-binding Rossmann-like Domain"/>
    <property type="match status" value="1"/>
</dbReference>
<feature type="domain" description="NAD-dependent epimerase/dehydratase" evidence="2">
    <location>
        <begin position="3"/>
        <end position="240"/>
    </location>
</feature>